<protein>
    <submittedName>
        <fullName evidence="2">Uncharacterized protein</fullName>
    </submittedName>
</protein>
<evidence type="ECO:0000256" key="1">
    <source>
        <dbReference type="SAM" id="MobiDB-lite"/>
    </source>
</evidence>
<feature type="region of interest" description="Disordered" evidence="1">
    <location>
        <begin position="126"/>
        <end position="156"/>
    </location>
</feature>
<comment type="caution">
    <text evidence="2">The sequence shown here is derived from an EMBL/GenBank/DDBJ whole genome shotgun (WGS) entry which is preliminary data.</text>
</comment>
<organism evidence="2 3">
    <name type="scientific">Tachysurus vachellii</name>
    <name type="common">Darkbarbel catfish</name>
    <name type="synonym">Pelteobagrus vachellii</name>
    <dbReference type="NCBI Taxonomy" id="175792"/>
    <lineage>
        <taxon>Eukaryota</taxon>
        <taxon>Metazoa</taxon>
        <taxon>Chordata</taxon>
        <taxon>Craniata</taxon>
        <taxon>Vertebrata</taxon>
        <taxon>Euteleostomi</taxon>
        <taxon>Actinopterygii</taxon>
        <taxon>Neopterygii</taxon>
        <taxon>Teleostei</taxon>
        <taxon>Ostariophysi</taxon>
        <taxon>Siluriformes</taxon>
        <taxon>Bagridae</taxon>
        <taxon>Tachysurus</taxon>
    </lineage>
</organism>
<gene>
    <name evidence="2" type="ORF">Q7C36_014303</name>
</gene>
<name>A0AA88MHR3_TACVA</name>
<sequence length="276" mass="30615">MWGGGWWVGVVYDILTSCTFGKNRFKFMHDPTVMDISIRSFPLPSSAAPWNCADYAKKKQKNISTIQASCSKNQACNHMTNPRRNKRTHTQERFKPVEPTKSAIMKEIQELQVSKNLNEMRIQLTSQRGDVTEPEEAKKLVSDGGGGLQGMSADGAHAPYNPAGADTESMRKAAGTAKKPRTTSSRRIPQCCEGRPQVQPVIKLGNSSRSIPQNVAFLCPWHVLLRLNPVMVYALVVRGTLPPVPPFQTFHMPTSFVTSQLVKRQHFPGSPNGNID</sequence>
<dbReference type="EMBL" id="JAVHJS010000014">
    <property type="protein sequence ID" value="KAK2836434.1"/>
    <property type="molecule type" value="Genomic_DNA"/>
</dbReference>
<proteinExistence type="predicted"/>
<dbReference type="AlphaFoldDB" id="A0AA88MHR3"/>
<evidence type="ECO:0000313" key="3">
    <source>
        <dbReference type="Proteomes" id="UP001187315"/>
    </source>
</evidence>
<reference evidence="2" key="1">
    <citation type="submission" date="2023-08" db="EMBL/GenBank/DDBJ databases">
        <title>Pelteobagrus vachellii genome.</title>
        <authorList>
            <person name="Liu H."/>
        </authorList>
    </citation>
    <scope>NUCLEOTIDE SEQUENCE</scope>
    <source>
        <strain evidence="2">PRFRI_2022a</strain>
        <tissue evidence="2">Muscle</tissue>
    </source>
</reference>
<evidence type="ECO:0000313" key="2">
    <source>
        <dbReference type="EMBL" id="KAK2836434.1"/>
    </source>
</evidence>
<keyword evidence="3" id="KW-1185">Reference proteome</keyword>
<dbReference type="Proteomes" id="UP001187315">
    <property type="component" value="Unassembled WGS sequence"/>
</dbReference>
<accession>A0AA88MHR3</accession>